<dbReference type="EMBL" id="ADVG01000005">
    <property type="protein sequence ID" value="EFH80716.1"/>
    <property type="molecule type" value="Genomic_DNA"/>
</dbReference>
<name>D6U6V5_KTERA</name>
<keyword evidence="2" id="KW-0560">Oxidoreductase</keyword>
<keyword evidence="2" id="KW-0503">Monooxygenase</keyword>
<dbReference type="OrthoDB" id="1494517at2"/>
<evidence type="ECO:0000259" key="1">
    <source>
        <dbReference type="PROSITE" id="PS51725"/>
    </source>
</evidence>
<gene>
    <name evidence="2" type="ORF">Krac_1332</name>
</gene>
<feature type="domain" description="ABM" evidence="1">
    <location>
        <begin position="11"/>
        <end position="101"/>
    </location>
</feature>
<dbReference type="Proteomes" id="UP000004508">
    <property type="component" value="Unassembled WGS sequence"/>
</dbReference>
<keyword evidence="3" id="KW-1185">Reference proteome</keyword>
<protein>
    <submittedName>
        <fullName evidence="2">Antibiotic biosynthesis monooxygenase</fullName>
    </submittedName>
</protein>
<dbReference type="PROSITE" id="PS51725">
    <property type="entry name" value="ABM"/>
    <property type="match status" value="1"/>
</dbReference>
<accession>D6U6V5</accession>
<dbReference type="AlphaFoldDB" id="D6U6V5"/>
<dbReference type="InParanoid" id="D6U6V5"/>
<reference evidence="2 3" key="1">
    <citation type="journal article" date="2011" name="Stand. Genomic Sci.">
        <title>Non-contiguous finished genome sequence and contextual data of the filamentous soil bacterium Ktedonobacter racemifer type strain (SOSP1-21).</title>
        <authorList>
            <person name="Chang Y.J."/>
            <person name="Land M."/>
            <person name="Hauser L."/>
            <person name="Chertkov O."/>
            <person name="Del Rio T.G."/>
            <person name="Nolan M."/>
            <person name="Copeland A."/>
            <person name="Tice H."/>
            <person name="Cheng J.F."/>
            <person name="Lucas S."/>
            <person name="Han C."/>
            <person name="Goodwin L."/>
            <person name="Pitluck S."/>
            <person name="Ivanova N."/>
            <person name="Ovchinikova G."/>
            <person name="Pati A."/>
            <person name="Chen A."/>
            <person name="Palaniappan K."/>
            <person name="Mavromatis K."/>
            <person name="Liolios K."/>
            <person name="Brettin T."/>
            <person name="Fiebig A."/>
            <person name="Rohde M."/>
            <person name="Abt B."/>
            <person name="Goker M."/>
            <person name="Detter J.C."/>
            <person name="Woyke T."/>
            <person name="Bristow J."/>
            <person name="Eisen J.A."/>
            <person name="Markowitz V."/>
            <person name="Hugenholtz P."/>
            <person name="Kyrpides N.C."/>
            <person name="Klenk H.P."/>
            <person name="Lapidus A."/>
        </authorList>
    </citation>
    <scope>NUCLEOTIDE SEQUENCE [LARGE SCALE GENOMIC DNA]</scope>
    <source>
        <strain evidence="3">DSM 44963</strain>
    </source>
</reference>
<dbReference type="InterPro" id="IPR007138">
    <property type="entry name" value="ABM_dom"/>
</dbReference>
<dbReference type="Gene3D" id="3.30.70.100">
    <property type="match status" value="1"/>
</dbReference>
<organism evidence="2 3">
    <name type="scientific">Ktedonobacter racemifer DSM 44963</name>
    <dbReference type="NCBI Taxonomy" id="485913"/>
    <lineage>
        <taxon>Bacteria</taxon>
        <taxon>Bacillati</taxon>
        <taxon>Chloroflexota</taxon>
        <taxon>Ktedonobacteria</taxon>
        <taxon>Ktedonobacterales</taxon>
        <taxon>Ktedonobacteraceae</taxon>
        <taxon>Ktedonobacter</taxon>
    </lineage>
</organism>
<evidence type="ECO:0000313" key="3">
    <source>
        <dbReference type="Proteomes" id="UP000004508"/>
    </source>
</evidence>
<dbReference type="GO" id="GO:0004497">
    <property type="term" value="F:monooxygenase activity"/>
    <property type="evidence" value="ECO:0007669"/>
    <property type="project" value="UniProtKB-KW"/>
</dbReference>
<dbReference type="STRING" id="485913.Krac_1332"/>
<dbReference type="Pfam" id="PF03992">
    <property type="entry name" value="ABM"/>
    <property type="match status" value="1"/>
</dbReference>
<proteinExistence type="predicted"/>
<dbReference type="RefSeq" id="WP_007923466.1">
    <property type="nucleotide sequence ID" value="NZ_ADVG01000005.1"/>
</dbReference>
<sequence>MTIIHTEQQLVTLINVFTVEPGRQQELVDFLAHITATIINKQPGYISANIHKSLDGTKVTNYAQWRSQAYFEAMLNNPKAREHMQQVMQIATKAEPTLYEVAYIDHVEEHTPHASGI</sequence>
<evidence type="ECO:0000313" key="2">
    <source>
        <dbReference type="EMBL" id="EFH80716.1"/>
    </source>
</evidence>
<dbReference type="SUPFAM" id="SSF54909">
    <property type="entry name" value="Dimeric alpha+beta barrel"/>
    <property type="match status" value="1"/>
</dbReference>
<dbReference type="InterPro" id="IPR011008">
    <property type="entry name" value="Dimeric_a/b-barrel"/>
</dbReference>
<comment type="caution">
    <text evidence="2">The sequence shown here is derived from an EMBL/GenBank/DDBJ whole genome shotgun (WGS) entry which is preliminary data.</text>
</comment>
<dbReference type="eggNOG" id="COG2329">
    <property type="taxonomic scope" value="Bacteria"/>
</dbReference>